<evidence type="ECO:0000256" key="1">
    <source>
        <dbReference type="ARBA" id="ARBA00022729"/>
    </source>
</evidence>
<gene>
    <name evidence="3" type="ORF">Q4Q40_08850</name>
</gene>
<comment type="caution">
    <text evidence="3">The sequence shown here is derived from an EMBL/GenBank/DDBJ whole genome shotgun (WGS) entry which is preliminary data.</text>
</comment>
<reference evidence="3" key="1">
    <citation type="submission" date="2023-07" db="EMBL/GenBank/DDBJ databases">
        <title>Two novel species in the genus Flavivirga.</title>
        <authorList>
            <person name="Kwon K."/>
        </authorList>
    </citation>
    <scope>NUCLEOTIDE SEQUENCE</scope>
    <source>
        <strain evidence="3">KACC 14158</strain>
    </source>
</reference>
<dbReference type="InterPro" id="IPR015943">
    <property type="entry name" value="WD40/YVTN_repeat-like_dom_sf"/>
</dbReference>
<organism evidence="3 4">
    <name type="scientific">Flavivirga jejuensis</name>
    <dbReference type="NCBI Taxonomy" id="870487"/>
    <lineage>
        <taxon>Bacteria</taxon>
        <taxon>Pseudomonadati</taxon>
        <taxon>Bacteroidota</taxon>
        <taxon>Flavobacteriia</taxon>
        <taxon>Flavobacteriales</taxon>
        <taxon>Flavobacteriaceae</taxon>
        <taxon>Flavivirga</taxon>
    </lineage>
</organism>
<evidence type="ECO:0000313" key="3">
    <source>
        <dbReference type="EMBL" id="MDO5974289.1"/>
    </source>
</evidence>
<dbReference type="Gene3D" id="2.130.10.10">
    <property type="entry name" value="YVTN repeat-like/Quinoprotein amine dehydrogenase"/>
    <property type="match status" value="2"/>
</dbReference>
<sequence>MKKNYIIVLTLIISIPLLSQENWTIYNTTNSDLTFNEIGDIEFDSQGNKWIASSFNNDPAGIAKFNNTNWTLFNTDNSQGTSDIHKIEFSTGVLENWVSVYATTLIHFSDGTETTINSNHNSTTNVLTIDIPANATDFQIEYYIENSSSVNIVFYNVNSNNIIHQETFSGQMTFNYDYTFFTNIVTNKIVDISIDNLDNKWLGTWQNGLMKFDDINWTNFTTSNSGLPNDQINCIANDAAGNVWIGTSSGLTKFDGINWTNYNTTNSDLPTNSIVSIAIDNTNNVWLTTANELVEFTGTIWNIYNDNSVGNWFGSANSLRIDNNNKKWMSAGYGIKSFDGSNWEYFNYLGSNNSCLLDCQTASLGIDTNNDIWVGASPECDTGGLLNFSQCNSYLTSNSEIPNNRILALNIDVNGIKWIGTSNGLVKLENAPLSIDKNILNDIKIQFYPNPINDYLNIEIEKEFIDSRFSIFEISGKAIKSGTFENKLNSIDLENISNGVYFLTINKDHLTKTIKFIK</sequence>
<name>A0ABT8WMS7_9FLAO</name>
<dbReference type="Pfam" id="PF07494">
    <property type="entry name" value="Reg_prop"/>
    <property type="match status" value="1"/>
</dbReference>
<evidence type="ECO:0000313" key="4">
    <source>
        <dbReference type="Proteomes" id="UP001176806"/>
    </source>
</evidence>
<evidence type="ECO:0000259" key="2">
    <source>
        <dbReference type="Pfam" id="PF18962"/>
    </source>
</evidence>
<dbReference type="NCBIfam" id="TIGR04183">
    <property type="entry name" value="Por_Secre_tail"/>
    <property type="match status" value="1"/>
</dbReference>
<dbReference type="EMBL" id="JAUOEL010000002">
    <property type="protein sequence ID" value="MDO5974289.1"/>
    <property type="molecule type" value="Genomic_DNA"/>
</dbReference>
<dbReference type="RefSeq" id="WP_303301423.1">
    <property type="nucleotide sequence ID" value="NZ_BAABDA010000002.1"/>
</dbReference>
<dbReference type="InterPro" id="IPR011110">
    <property type="entry name" value="Reg_prop"/>
</dbReference>
<accession>A0ABT8WMS7</accession>
<keyword evidence="4" id="KW-1185">Reference proteome</keyword>
<proteinExistence type="predicted"/>
<dbReference type="InterPro" id="IPR026444">
    <property type="entry name" value="Secre_tail"/>
</dbReference>
<protein>
    <submittedName>
        <fullName evidence="3">T9SS type A sorting domain-containing protein</fullName>
    </submittedName>
</protein>
<dbReference type="Proteomes" id="UP001176806">
    <property type="component" value="Unassembled WGS sequence"/>
</dbReference>
<keyword evidence="1" id="KW-0732">Signal</keyword>
<dbReference type="SUPFAM" id="SSF63829">
    <property type="entry name" value="Calcium-dependent phosphotriesterase"/>
    <property type="match status" value="1"/>
</dbReference>
<feature type="domain" description="Secretion system C-terminal sorting" evidence="2">
    <location>
        <begin position="448"/>
        <end position="517"/>
    </location>
</feature>
<dbReference type="Pfam" id="PF18962">
    <property type="entry name" value="Por_Secre_tail"/>
    <property type="match status" value="1"/>
</dbReference>